<dbReference type="SUPFAM" id="SSF55174">
    <property type="entry name" value="Alpha-L RNA-binding motif"/>
    <property type="match status" value="1"/>
</dbReference>
<evidence type="ECO:0000259" key="5">
    <source>
        <dbReference type="Pfam" id="PF01479"/>
    </source>
</evidence>
<evidence type="ECO:0000256" key="1">
    <source>
        <dbReference type="ARBA" id="ARBA00008396"/>
    </source>
</evidence>
<dbReference type="InterPro" id="IPR036986">
    <property type="entry name" value="S4_RNA-bd_sf"/>
</dbReference>
<dbReference type="PROSITE" id="PS50889">
    <property type="entry name" value="S4"/>
    <property type="match status" value="1"/>
</dbReference>
<dbReference type="CDD" id="cd00165">
    <property type="entry name" value="S4"/>
    <property type="match status" value="1"/>
</dbReference>
<reference evidence="6 7" key="1">
    <citation type="submission" date="2019-11" db="EMBL/GenBank/DDBJ databases">
        <title>Novel Deefgea species.</title>
        <authorList>
            <person name="Han J.-H."/>
        </authorList>
    </citation>
    <scope>NUCLEOTIDE SEQUENCE [LARGE SCALE GENOMIC DNA]</scope>
    <source>
        <strain evidence="6 7">LMG 24817</strain>
    </source>
</reference>
<comment type="similarity">
    <text evidence="1">Belongs to the HSP15 family.</text>
</comment>
<comment type="caution">
    <text evidence="6">The sequence shown here is derived from an EMBL/GenBank/DDBJ whole genome shotgun (WGS) entry which is preliminary data.</text>
</comment>
<proteinExistence type="inferred from homology"/>
<dbReference type="RefSeq" id="WP_203570111.1">
    <property type="nucleotide sequence ID" value="NZ_WOFE01000001.1"/>
</dbReference>
<protein>
    <submittedName>
        <fullName evidence="6">RNA-binding protein</fullName>
    </submittedName>
</protein>
<evidence type="ECO:0000313" key="7">
    <source>
        <dbReference type="Proteomes" id="UP001195660"/>
    </source>
</evidence>
<evidence type="ECO:0000313" key="6">
    <source>
        <dbReference type="EMBL" id="MBM5570837.1"/>
    </source>
</evidence>
<keyword evidence="2 4" id="KW-0694">RNA-binding</keyword>
<feature type="domain" description="RNA-binding S4" evidence="5">
    <location>
        <begin position="5"/>
        <end position="49"/>
    </location>
</feature>
<evidence type="ECO:0000256" key="4">
    <source>
        <dbReference type="PROSITE-ProRule" id="PRU00182"/>
    </source>
</evidence>
<gene>
    <name evidence="6" type="ORF">GM173_04490</name>
</gene>
<dbReference type="EMBL" id="WOFE01000001">
    <property type="protein sequence ID" value="MBM5570837.1"/>
    <property type="molecule type" value="Genomic_DNA"/>
</dbReference>
<dbReference type="InterPro" id="IPR002942">
    <property type="entry name" value="S4_RNA-bd"/>
</dbReference>
<name>A0ABS2C9W4_9NEIS</name>
<organism evidence="6 7">
    <name type="scientific">Deefgea chitinilytica</name>
    <dbReference type="NCBI Taxonomy" id="570276"/>
    <lineage>
        <taxon>Bacteria</taxon>
        <taxon>Pseudomonadati</taxon>
        <taxon>Pseudomonadota</taxon>
        <taxon>Betaproteobacteria</taxon>
        <taxon>Neisseriales</taxon>
        <taxon>Chitinibacteraceae</taxon>
        <taxon>Deefgea</taxon>
    </lineage>
</organism>
<dbReference type="Pfam" id="PF01479">
    <property type="entry name" value="S4"/>
    <property type="match status" value="1"/>
</dbReference>
<evidence type="ECO:0000256" key="2">
    <source>
        <dbReference type="ARBA" id="ARBA00022884"/>
    </source>
</evidence>
<dbReference type="Proteomes" id="UP001195660">
    <property type="component" value="Unassembled WGS sequence"/>
</dbReference>
<keyword evidence="3" id="KW-0238">DNA-binding</keyword>
<evidence type="ECO:0000256" key="3">
    <source>
        <dbReference type="ARBA" id="ARBA00023125"/>
    </source>
</evidence>
<accession>A0ABS2C9W4</accession>
<dbReference type="PIRSF" id="PIRSF016821">
    <property type="entry name" value="HSP15"/>
    <property type="match status" value="1"/>
</dbReference>
<keyword evidence="7" id="KW-1185">Reference proteome</keyword>
<dbReference type="InterPro" id="IPR025708">
    <property type="entry name" value="HSP15"/>
</dbReference>
<dbReference type="Gene3D" id="3.10.290.10">
    <property type="entry name" value="RNA-binding S4 domain"/>
    <property type="match status" value="1"/>
</dbReference>
<sequence>MQDKVRLDKWLWAARFFKTRSCAAKAIDAGHVHHHGQRAKCASAPKVGDVLKIQTPHGLFEVQVLQLAGQRGSAEVAKNLYQETAESVMRRERDLFAQKMQPKFDHPDIKGRPTKKWRRQLNQAVADGYGDN</sequence>